<dbReference type="InterPro" id="IPR038060">
    <property type="entry name" value="C12orf66-like_central_sf"/>
</dbReference>
<keyword evidence="2" id="KW-1185">Reference proteome</keyword>
<reference evidence="1 2" key="1">
    <citation type="submission" date="2022-05" db="EMBL/GenBank/DDBJ databases">
        <authorList>
            <consortium name="Genoscope - CEA"/>
            <person name="William W."/>
        </authorList>
    </citation>
    <scope>NUCLEOTIDE SEQUENCE [LARGE SCALE GENOMIC DNA]</scope>
</reference>
<accession>A0ABN8R6W4</accession>
<name>A0ABN8R6W4_9CNID</name>
<dbReference type="Gene3D" id="1.10.3450.30">
    <property type="match status" value="1"/>
</dbReference>
<dbReference type="InterPro" id="IPR018544">
    <property type="entry name" value="KICS_2"/>
</dbReference>
<gene>
    <name evidence="1" type="ORF">PLOB_00014559</name>
</gene>
<dbReference type="Pfam" id="PF09404">
    <property type="entry name" value="C12orf66_like"/>
    <property type="match status" value="1"/>
</dbReference>
<dbReference type="EMBL" id="CALNXK010000187">
    <property type="protein sequence ID" value="CAH3174076.1"/>
    <property type="molecule type" value="Genomic_DNA"/>
</dbReference>
<organism evidence="1 2">
    <name type="scientific">Porites lobata</name>
    <dbReference type="NCBI Taxonomy" id="104759"/>
    <lineage>
        <taxon>Eukaryota</taxon>
        <taxon>Metazoa</taxon>
        <taxon>Cnidaria</taxon>
        <taxon>Anthozoa</taxon>
        <taxon>Hexacorallia</taxon>
        <taxon>Scleractinia</taxon>
        <taxon>Fungiina</taxon>
        <taxon>Poritidae</taxon>
        <taxon>Porites</taxon>
    </lineage>
</organism>
<dbReference type="Proteomes" id="UP001159405">
    <property type="component" value="Unassembled WGS sequence"/>
</dbReference>
<dbReference type="PANTHER" id="PTHR31581">
    <property type="entry name" value="KICSTOR COMPLEX PROTEIN C12ORF66"/>
    <property type="match status" value="1"/>
</dbReference>
<protein>
    <submittedName>
        <fullName evidence="1">Uncharacterized protein</fullName>
    </submittedName>
</protein>
<evidence type="ECO:0000313" key="2">
    <source>
        <dbReference type="Proteomes" id="UP001159405"/>
    </source>
</evidence>
<proteinExistence type="predicted"/>
<dbReference type="SUPFAM" id="SSF158548">
    <property type="entry name" value="FLJ32549 domain-like"/>
    <property type="match status" value="1"/>
</dbReference>
<dbReference type="PANTHER" id="PTHR31581:SF1">
    <property type="entry name" value="KICSTOR SUBUNIT 2"/>
    <property type="match status" value="1"/>
</dbReference>
<evidence type="ECO:0000313" key="1">
    <source>
        <dbReference type="EMBL" id="CAH3174076.1"/>
    </source>
</evidence>
<dbReference type="SUPFAM" id="SSF160651">
    <property type="entry name" value="FLJ32549 C-terminal domain-like"/>
    <property type="match status" value="1"/>
</dbReference>
<sequence length="466" mass="53027">MICFTEKRSTSPSPSIPPISREQALMESFFHALSQFAFDKAKDQVEKEKETKRLPLVSSTPWSLLLLSLSHLALAEKAYFSLPFIAKKFFRKDSVRDSFKTLITELKKIEETSHTASSTGSPVEGSLLAELCRHLSQFAQARQELIDFYEAMATMSSSANVNCFDLSNMIDELCRRHNKGFHHPILDSLKSCFSFEVDILSNLLKAQCEMAEWKFLPSLLHLHESNVKLSSWCQILPPVELSASLTLKKSLFGSTQKKHIEAPFLYQWLGKLQDALVSKVNSAVPQWYKFFLFFVQTNARQTAPVDMKSLTSRASVDYAGRIAAFIRRSDAYNVSMLLDTHNLDFYQGHGYHLPQDVKEKPYGLGAFPAIFSFPGEQPVEHWPNIVSIILDKVQELNSLEKIVYFFDIRVQSTYFLTRVDPRTTFVVIFNSKRSEKDSYVTSFLGETATLLRNSKIFAMLKQGGKS</sequence>
<comment type="caution">
    <text evidence="1">The sequence shown here is derived from an EMBL/GenBank/DDBJ whole genome shotgun (WGS) entry which is preliminary data.</text>
</comment>